<dbReference type="Gene3D" id="2.40.50.100">
    <property type="match status" value="1"/>
</dbReference>
<evidence type="ECO:0000256" key="1">
    <source>
        <dbReference type="SAM" id="Coils"/>
    </source>
</evidence>
<keyword evidence="1" id="KW-0175">Coiled coil</keyword>
<dbReference type="PANTHER" id="PTHR30386:SF18">
    <property type="entry name" value="INNER MEMBRANE PROTEIN YIAV-RELATED"/>
    <property type="match status" value="1"/>
</dbReference>
<keyword evidence="3" id="KW-1185">Reference proteome</keyword>
<dbReference type="SUPFAM" id="SSF111369">
    <property type="entry name" value="HlyD-like secretion proteins"/>
    <property type="match status" value="2"/>
</dbReference>
<name>A0A5C6ASG5_9BACT</name>
<dbReference type="InterPro" id="IPR050739">
    <property type="entry name" value="MFP"/>
</dbReference>
<dbReference type="OrthoDB" id="231463at2"/>
<reference evidence="2 3" key="1">
    <citation type="submission" date="2019-02" db="EMBL/GenBank/DDBJ databases">
        <title>Deep-cultivation of Planctomycetes and their phenomic and genomic characterization uncovers novel biology.</title>
        <authorList>
            <person name="Wiegand S."/>
            <person name="Jogler M."/>
            <person name="Boedeker C."/>
            <person name="Pinto D."/>
            <person name="Vollmers J."/>
            <person name="Rivas-Marin E."/>
            <person name="Kohn T."/>
            <person name="Peeters S.H."/>
            <person name="Heuer A."/>
            <person name="Rast P."/>
            <person name="Oberbeckmann S."/>
            <person name="Bunk B."/>
            <person name="Jeske O."/>
            <person name="Meyerdierks A."/>
            <person name="Storesund J.E."/>
            <person name="Kallscheuer N."/>
            <person name="Luecker S."/>
            <person name="Lage O.M."/>
            <person name="Pohl T."/>
            <person name="Merkel B.J."/>
            <person name="Hornburger P."/>
            <person name="Mueller R.-W."/>
            <person name="Bruemmer F."/>
            <person name="Labrenz M."/>
            <person name="Spormann A.M."/>
            <person name="Op Den Camp H."/>
            <person name="Overmann J."/>
            <person name="Amann R."/>
            <person name="Jetten M.S.M."/>
            <person name="Mascher T."/>
            <person name="Medema M.H."/>
            <person name="Devos D.P."/>
            <person name="Kaster A.-K."/>
            <person name="Ovreas L."/>
            <person name="Rohde M."/>
            <person name="Galperin M.Y."/>
            <person name="Jogler C."/>
        </authorList>
    </citation>
    <scope>NUCLEOTIDE SEQUENCE [LARGE SCALE GENOMIC DNA]</scope>
    <source>
        <strain evidence="2 3">Pla52n</strain>
    </source>
</reference>
<dbReference type="Gene3D" id="1.10.287.470">
    <property type="entry name" value="Helix hairpin bin"/>
    <property type="match status" value="1"/>
</dbReference>
<sequence length="299" mass="32505">MNPASLTRKFTIPIALFLSVGCGRQEKLIPERRPRPVATAVLSQRLPPNAALVTASTGTWKSEQLGFEVAGRIEFVAEQNTAIDGRIRDAEGKLIVEGTPIARVESERYQLAVANAEASVARAEQDLIVGRNDLKETIPAQIDAANASLELAKVEYDRSRQLGRQNAISQSELDRAKSTYENAVAQLRQLVASEKSQQAQIASLESALLQAKQGLRDAQRDLEDCTLYSSFQGVISDASVVPGSLVSAGTPVVTLQMMDPIKVELEVSGEQSRRLQRTETLHRRRFGAVASRCVAVAGR</sequence>
<accession>A0A5C6ASG5</accession>
<protein>
    <submittedName>
        <fullName evidence="2">Multidrug export protein EmrA</fullName>
    </submittedName>
</protein>
<comment type="caution">
    <text evidence="2">The sequence shown here is derived from an EMBL/GenBank/DDBJ whole genome shotgun (WGS) entry which is preliminary data.</text>
</comment>
<dbReference type="AlphaFoldDB" id="A0A5C6ASG5"/>
<gene>
    <name evidence="2" type="primary">emrA_1</name>
    <name evidence="2" type="ORF">Pla52n_40230</name>
</gene>
<evidence type="ECO:0000313" key="3">
    <source>
        <dbReference type="Proteomes" id="UP000320176"/>
    </source>
</evidence>
<dbReference type="PANTHER" id="PTHR30386">
    <property type="entry name" value="MEMBRANE FUSION SUBUNIT OF EMRAB-TOLC MULTIDRUG EFFLUX PUMP"/>
    <property type="match status" value="1"/>
</dbReference>
<evidence type="ECO:0000313" key="2">
    <source>
        <dbReference type="EMBL" id="TWU02935.1"/>
    </source>
</evidence>
<dbReference type="Proteomes" id="UP000320176">
    <property type="component" value="Unassembled WGS sequence"/>
</dbReference>
<organism evidence="2 3">
    <name type="scientific">Stieleria varia</name>
    <dbReference type="NCBI Taxonomy" id="2528005"/>
    <lineage>
        <taxon>Bacteria</taxon>
        <taxon>Pseudomonadati</taxon>
        <taxon>Planctomycetota</taxon>
        <taxon>Planctomycetia</taxon>
        <taxon>Pirellulales</taxon>
        <taxon>Pirellulaceae</taxon>
        <taxon>Stieleria</taxon>
    </lineage>
</organism>
<feature type="coiled-coil region" evidence="1">
    <location>
        <begin position="173"/>
        <end position="221"/>
    </location>
</feature>
<dbReference type="Gene3D" id="2.40.30.170">
    <property type="match status" value="1"/>
</dbReference>
<dbReference type="EMBL" id="SJPN01000004">
    <property type="protein sequence ID" value="TWU02935.1"/>
    <property type="molecule type" value="Genomic_DNA"/>
</dbReference>
<proteinExistence type="predicted"/>